<dbReference type="RefSeq" id="WP_079543234.1">
    <property type="nucleotide sequence ID" value="NZ_LT670844.1"/>
</dbReference>
<sequence>MISKFALTALLAFAAFAPSENAVAQNALGGAILGGTAGAIVGGAVGGGRGAAVGAIVGATTGAAVAAQGDPRPGGYYYYQRGCYVQRPDGAWVLVPPRYCG</sequence>
<evidence type="ECO:0000313" key="3">
    <source>
        <dbReference type="EMBL" id="SHL47850.1"/>
    </source>
</evidence>
<evidence type="ECO:0000313" key="4">
    <source>
        <dbReference type="Proteomes" id="UP000189935"/>
    </source>
</evidence>
<gene>
    <name evidence="3" type="ORF">SAMN05444159_5995</name>
</gene>
<evidence type="ECO:0000259" key="2">
    <source>
        <dbReference type="Pfam" id="PF13488"/>
    </source>
</evidence>
<protein>
    <submittedName>
        <fullName evidence="3">Glycine zipper</fullName>
    </submittedName>
</protein>
<dbReference type="AlphaFoldDB" id="A0A1M7AYL6"/>
<feature type="domain" description="Glycine zipper" evidence="2">
    <location>
        <begin position="29"/>
        <end position="70"/>
    </location>
</feature>
<dbReference type="InterPro" id="IPR039567">
    <property type="entry name" value="Gly-zipper"/>
</dbReference>
<accession>A0A1M7AYL6</accession>
<name>A0A1M7AYL6_9BRAD</name>
<dbReference type="EMBL" id="LT670844">
    <property type="protein sequence ID" value="SHL47850.1"/>
    <property type="molecule type" value="Genomic_DNA"/>
</dbReference>
<proteinExistence type="predicted"/>
<dbReference type="Proteomes" id="UP000189935">
    <property type="component" value="Chromosome I"/>
</dbReference>
<evidence type="ECO:0000256" key="1">
    <source>
        <dbReference type="SAM" id="SignalP"/>
    </source>
</evidence>
<feature type="chain" id="PRO_5012364632" evidence="1">
    <location>
        <begin position="25"/>
        <end position="101"/>
    </location>
</feature>
<feature type="signal peptide" evidence="1">
    <location>
        <begin position="1"/>
        <end position="24"/>
    </location>
</feature>
<dbReference type="Pfam" id="PF13488">
    <property type="entry name" value="Gly-zipper_Omp"/>
    <property type="match status" value="1"/>
</dbReference>
<reference evidence="3 4" key="1">
    <citation type="submission" date="2016-11" db="EMBL/GenBank/DDBJ databases">
        <authorList>
            <person name="Jaros S."/>
            <person name="Januszkiewicz K."/>
            <person name="Wedrychowicz H."/>
        </authorList>
    </citation>
    <scope>NUCLEOTIDE SEQUENCE [LARGE SCALE GENOMIC DNA]</scope>
    <source>
        <strain evidence="3 4">GAS499</strain>
    </source>
</reference>
<organism evidence="3 4">
    <name type="scientific">Bradyrhizobium lablabi</name>
    <dbReference type="NCBI Taxonomy" id="722472"/>
    <lineage>
        <taxon>Bacteria</taxon>
        <taxon>Pseudomonadati</taxon>
        <taxon>Pseudomonadota</taxon>
        <taxon>Alphaproteobacteria</taxon>
        <taxon>Hyphomicrobiales</taxon>
        <taxon>Nitrobacteraceae</taxon>
        <taxon>Bradyrhizobium</taxon>
    </lineage>
</organism>
<keyword evidence="1" id="KW-0732">Signal</keyword>